<dbReference type="RefSeq" id="WP_130411827.1">
    <property type="nucleotide sequence ID" value="NZ_SGWX01000001.1"/>
</dbReference>
<proteinExistence type="predicted"/>
<dbReference type="GO" id="GO:0004252">
    <property type="term" value="F:serine-type endopeptidase activity"/>
    <property type="evidence" value="ECO:0007669"/>
    <property type="project" value="InterPro"/>
</dbReference>
<dbReference type="InterPro" id="IPR023302">
    <property type="entry name" value="Pept_S9A_N"/>
</dbReference>
<evidence type="ECO:0000259" key="5">
    <source>
        <dbReference type="Pfam" id="PF00326"/>
    </source>
</evidence>
<dbReference type="Pfam" id="PF00326">
    <property type="entry name" value="Peptidase_S9"/>
    <property type="match status" value="1"/>
</dbReference>
<dbReference type="GO" id="GO:0005829">
    <property type="term" value="C:cytosol"/>
    <property type="evidence" value="ECO:0007669"/>
    <property type="project" value="TreeGrafter"/>
</dbReference>
<feature type="region of interest" description="Disordered" evidence="4">
    <location>
        <begin position="1"/>
        <end position="21"/>
    </location>
</feature>
<feature type="domain" description="Peptidase S9 prolyl oligopeptidase catalytic" evidence="5">
    <location>
        <begin position="526"/>
        <end position="729"/>
    </location>
</feature>
<evidence type="ECO:0000259" key="6">
    <source>
        <dbReference type="Pfam" id="PF02897"/>
    </source>
</evidence>
<dbReference type="PANTHER" id="PTHR42881:SF13">
    <property type="entry name" value="PROLYL ENDOPEPTIDASE"/>
    <property type="match status" value="1"/>
</dbReference>
<dbReference type="AlphaFoldDB" id="A0A4Q7M098"/>
<dbReference type="InterPro" id="IPR051167">
    <property type="entry name" value="Prolyl_oligopep/macrocyclase"/>
</dbReference>
<name>A0A4Q7M098_9MICO</name>
<dbReference type="SUPFAM" id="SSF53474">
    <property type="entry name" value="alpha/beta-Hydrolases"/>
    <property type="match status" value="1"/>
</dbReference>
<dbReference type="InterPro" id="IPR001375">
    <property type="entry name" value="Peptidase_S9_cat"/>
</dbReference>
<comment type="caution">
    <text evidence="7">The sequence shown here is derived from an EMBL/GenBank/DDBJ whole genome shotgun (WGS) entry which is preliminary data.</text>
</comment>
<protein>
    <submittedName>
        <fullName evidence="7">Prolyl oligopeptidase</fullName>
    </submittedName>
</protein>
<sequence length="735" mass="79488">MGIAADHDPAPGTPLDPGAADPFAWLEDVEGPAALAWVRERNARTRRTLSSGPAFESTRAAVLEVLDSDERIPDVSLIGGLLYNLWRDGAHERGLWRRTTPESYRTPDPEWETVLDLDALAREEGVGWVWHGASVLRPTPEQVAAGQPWRRALVDLSVAGSDADVTREFDLVDKRFVPAPEGFERATRPDDSATGGAKGGLAWADEDTVYVFTDLGPGTTTSSGYPRTVRLWRRGTPVEQAALVYEGREDDLYISGRRSRTPGFERDIVQRSIAFYRSETFLVSGLGTAEQTLTRLDVPESASVGFHREWLLVDLRDDWAVGGATYRAGSLLAAPADAFLAGSRDLTVLFEPTPTTSLAGATWTRHHLVLNVLDDVKSRLRVLTPPPLGPGAGAGGWTRSAFPATDPVATVGVRAVDPVDSDDVWVLATGYLTPTTLSLASVGDPDAELDPLRAAPAFFDAAGLVAEQHFATSDDGTRVPYFVVGREDVLRRTWRQAPSATPTLLYGYGGFEVSLTPSYSGGLGRAWLERGGVYAVANIRGGGEYGPAWHQAALGPLRHKAYEDFAAVARDLVQRGITTPAHLGAQGGSNGGLLVGNMLTRYPDLFGALVIQVPLLDMRRYSHLLAGASWMAEYGDPDDPAQWERLREYSPYHRIAAGRSYPPVLLLTSTRDDRVHPGHARKTAALLESIGADVTYYENVEGGHGGAATNAQSAHMSALAWQFLARRLGLDAERG</sequence>
<feature type="domain" description="Peptidase S9A N-terminal" evidence="6">
    <location>
        <begin position="19"/>
        <end position="255"/>
    </location>
</feature>
<evidence type="ECO:0000256" key="4">
    <source>
        <dbReference type="SAM" id="MobiDB-lite"/>
    </source>
</evidence>
<dbReference type="PRINTS" id="PR00862">
    <property type="entry name" value="PROLIGOPTASE"/>
</dbReference>
<dbReference type="GO" id="GO:0070012">
    <property type="term" value="F:oligopeptidase activity"/>
    <property type="evidence" value="ECO:0007669"/>
    <property type="project" value="TreeGrafter"/>
</dbReference>
<dbReference type="SUPFAM" id="SSF50993">
    <property type="entry name" value="Peptidase/esterase 'gauge' domain"/>
    <property type="match status" value="1"/>
</dbReference>
<gene>
    <name evidence="7" type="ORF">EV386_0390</name>
</gene>
<keyword evidence="1" id="KW-0645">Protease</keyword>
<dbReference type="InterPro" id="IPR029058">
    <property type="entry name" value="AB_hydrolase_fold"/>
</dbReference>
<keyword evidence="2" id="KW-0378">Hydrolase</keyword>
<dbReference type="Gene3D" id="2.130.10.120">
    <property type="entry name" value="Prolyl oligopeptidase, N-terminal domain"/>
    <property type="match status" value="1"/>
</dbReference>
<evidence type="ECO:0000313" key="7">
    <source>
        <dbReference type="EMBL" id="RZS60147.1"/>
    </source>
</evidence>
<keyword evidence="3" id="KW-0720">Serine protease</keyword>
<dbReference type="EMBL" id="SGWX01000001">
    <property type="protein sequence ID" value="RZS60147.1"/>
    <property type="molecule type" value="Genomic_DNA"/>
</dbReference>
<dbReference type="InterPro" id="IPR002470">
    <property type="entry name" value="Peptidase_S9A"/>
</dbReference>
<evidence type="ECO:0000256" key="1">
    <source>
        <dbReference type="ARBA" id="ARBA00022670"/>
    </source>
</evidence>
<evidence type="ECO:0000256" key="2">
    <source>
        <dbReference type="ARBA" id="ARBA00022801"/>
    </source>
</evidence>
<dbReference type="Gene3D" id="3.40.50.1820">
    <property type="entry name" value="alpha/beta hydrolase"/>
    <property type="match status" value="1"/>
</dbReference>
<dbReference type="Proteomes" id="UP000293852">
    <property type="component" value="Unassembled WGS sequence"/>
</dbReference>
<dbReference type="GO" id="GO:0006508">
    <property type="term" value="P:proteolysis"/>
    <property type="evidence" value="ECO:0007669"/>
    <property type="project" value="UniProtKB-KW"/>
</dbReference>
<dbReference type="OrthoDB" id="9801421at2"/>
<reference evidence="7 8" key="1">
    <citation type="submission" date="2019-02" db="EMBL/GenBank/DDBJ databases">
        <title>Sequencing the genomes of 1000 actinobacteria strains.</title>
        <authorList>
            <person name="Klenk H.-P."/>
        </authorList>
    </citation>
    <scope>NUCLEOTIDE SEQUENCE [LARGE SCALE GENOMIC DNA]</scope>
    <source>
        <strain evidence="7 8">DSM 16932</strain>
    </source>
</reference>
<dbReference type="Pfam" id="PF02897">
    <property type="entry name" value="Peptidase_S9_N"/>
    <property type="match status" value="1"/>
</dbReference>
<accession>A0A4Q7M098</accession>
<evidence type="ECO:0000313" key="8">
    <source>
        <dbReference type="Proteomes" id="UP000293852"/>
    </source>
</evidence>
<organism evidence="7 8">
    <name type="scientific">Xylanimonas ulmi</name>
    <dbReference type="NCBI Taxonomy" id="228973"/>
    <lineage>
        <taxon>Bacteria</taxon>
        <taxon>Bacillati</taxon>
        <taxon>Actinomycetota</taxon>
        <taxon>Actinomycetes</taxon>
        <taxon>Micrococcales</taxon>
        <taxon>Promicromonosporaceae</taxon>
        <taxon>Xylanimonas</taxon>
    </lineage>
</organism>
<dbReference type="PANTHER" id="PTHR42881">
    <property type="entry name" value="PROLYL ENDOPEPTIDASE"/>
    <property type="match status" value="1"/>
</dbReference>
<keyword evidence="8" id="KW-1185">Reference proteome</keyword>
<evidence type="ECO:0000256" key="3">
    <source>
        <dbReference type="ARBA" id="ARBA00022825"/>
    </source>
</evidence>